<evidence type="ECO:0000256" key="1">
    <source>
        <dbReference type="SAM" id="MobiDB-lite"/>
    </source>
</evidence>
<dbReference type="STRING" id="1993.SAMN04489713_104227"/>
<reference evidence="3 4" key="1">
    <citation type="submission" date="2016-10" db="EMBL/GenBank/DDBJ databases">
        <authorList>
            <person name="de Groot N.N."/>
        </authorList>
    </citation>
    <scope>NUCLEOTIDE SEQUENCE [LARGE SCALE GENOMIC DNA]</scope>
    <source>
        <strain evidence="3 4">DSM 43067</strain>
    </source>
</reference>
<sequence length="85" mass="8747">MTQMIEGPPTTGPARPPESQWTAPDQQWTDWGRTQAPAGAPRPSRKFFRAPVIVPLAVLTGLIVLGGLFLLIAAPAGAAGVCGGG</sequence>
<dbReference type="GeneID" id="99654044"/>
<keyword evidence="2" id="KW-0472">Membrane</keyword>
<keyword evidence="2" id="KW-0812">Transmembrane</keyword>
<evidence type="ECO:0000313" key="3">
    <source>
        <dbReference type="EMBL" id="SFO13554.1"/>
    </source>
</evidence>
<dbReference type="AlphaFoldDB" id="A0A1I5EPU8"/>
<dbReference type="InParanoid" id="A0A1I5EPU8"/>
<dbReference type="RefSeq" id="WP_021592901.1">
    <property type="nucleotide sequence ID" value="NZ_CP083237.1"/>
</dbReference>
<dbReference type="Proteomes" id="UP000183413">
    <property type="component" value="Unassembled WGS sequence"/>
</dbReference>
<name>A0A1I5EPU8_9ACTN</name>
<proteinExistence type="predicted"/>
<keyword evidence="2" id="KW-1133">Transmembrane helix</keyword>
<gene>
    <name evidence="3" type="ORF">SAMN04489713_104227</name>
</gene>
<organism evidence="3 4">
    <name type="scientific">Actinomadura madurae</name>
    <dbReference type="NCBI Taxonomy" id="1993"/>
    <lineage>
        <taxon>Bacteria</taxon>
        <taxon>Bacillati</taxon>
        <taxon>Actinomycetota</taxon>
        <taxon>Actinomycetes</taxon>
        <taxon>Streptosporangiales</taxon>
        <taxon>Thermomonosporaceae</taxon>
        <taxon>Actinomadura</taxon>
    </lineage>
</organism>
<protein>
    <submittedName>
        <fullName evidence="3">Uncharacterized protein</fullName>
    </submittedName>
</protein>
<keyword evidence="4" id="KW-1185">Reference proteome</keyword>
<dbReference type="EMBL" id="FOVH01000004">
    <property type="protein sequence ID" value="SFO13554.1"/>
    <property type="molecule type" value="Genomic_DNA"/>
</dbReference>
<accession>A0A1I5EPU8</accession>
<evidence type="ECO:0000313" key="4">
    <source>
        <dbReference type="Proteomes" id="UP000183413"/>
    </source>
</evidence>
<feature type="compositionally biased region" description="Polar residues" evidence="1">
    <location>
        <begin position="19"/>
        <end position="29"/>
    </location>
</feature>
<evidence type="ECO:0000256" key="2">
    <source>
        <dbReference type="SAM" id="Phobius"/>
    </source>
</evidence>
<feature type="region of interest" description="Disordered" evidence="1">
    <location>
        <begin position="1"/>
        <end position="42"/>
    </location>
</feature>
<feature type="transmembrane region" description="Helical" evidence="2">
    <location>
        <begin position="52"/>
        <end position="74"/>
    </location>
</feature>